<feature type="region of interest" description="Disordered" evidence="1">
    <location>
        <begin position="215"/>
        <end position="238"/>
    </location>
</feature>
<gene>
    <name evidence="2" type="ORF">MELLADRAFT_84863</name>
</gene>
<dbReference type="Proteomes" id="UP000001072">
    <property type="component" value="Unassembled WGS sequence"/>
</dbReference>
<evidence type="ECO:0000256" key="1">
    <source>
        <dbReference type="SAM" id="MobiDB-lite"/>
    </source>
</evidence>
<name>F4SCR6_MELLP</name>
<dbReference type="GeneID" id="18933639"/>
<keyword evidence="3" id="KW-1185">Reference proteome</keyword>
<dbReference type="EMBL" id="GL883218">
    <property type="protein sequence ID" value="EGF97556.1"/>
    <property type="molecule type" value="Genomic_DNA"/>
</dbReference>
<evidence type="ECO:0000313" key="2">
    <source>
        <dbReference type="EMBL" id="EGF97556.1"/>
    </source>
</evidence>
<dbReference type="KEGG" id="mlr:MELLADRAFT_84863"/>
<dbReference type="InParanoid" id="F4SCR6"/>
<organism evidence="3">
    <name type="scientific">Melampsora larici-populina (strain 98AG31 / pathotype 3-4-7)</name>
    <name type="common">Poplar leaf rust fungus</name>
    <dbReference type="NCBI Taxonomy" id="747676"/>
    <lineage>
        <taxon>Eukaryota</taxon>
        <taxon>Fungi</taxon>
        <taxon>Dikarya</taxon>
        <taxon>Basidiomycota</taxon>
        <taxon>Pucciniomycotina</taxon>
        <taxon>Pucciniomycetes</taxon>
        <taxon>Pucciniales</taxon>
        <taxon>Melampsoraceae</taxon>
        <taxon>Melampsora</taxon>
    </lineage>
</organism>
<accession>F4SCR6</accession>
<dbReference type="HOGENOM" id="CLU_804309_0_0_1"/>
<proteinExistence type="predicted"/>
<dbReference type="AlphaFoldDB" id="F4SCR6"/>
<evidence type="ECO:0000313" key="3">
    <source>
        <dbReference type="Proteomes" id="UP000001072"/>
    </source>
</evidence>
<sequence>MAPNSAVGDPEAAGRESTGAVRHAPPSARPQRRQRSTLGEGNQNASFMHGILPIDALYALSLCATNAPDQHQAFVVPHAPRRRFRFEIIAHMTGQRFEILAKATNRLSSDGGGLMLARQHIRRPLSDRTLWTFLTGLKMAQGLHPPNQYFQLISTVASNTQWKCLVCKRLMGHYGPHSISEPHLAAAAHYEASIAADIAMIPGLADLEPIRSPSPPLQEDIFLDDEPQSDPQRRPPSPISYLRAFQLASANQPSEPEDSDQEIDVDKLLQAIHAMDDDDWGPNDEAEDEAVLEADLRTGNLLDSSEWFPFKKKEYSITVPIPPNSCYIAYMRSSLARMGGATCFN</sequence>
<feature type="region of interest" description="Disordered" evidence="1">
    <location>
        <begin position="1"/>
        <end position="43"/>
    </location>
</feature>
<dbReference type="VEuPathDB" id="FungiDB:MELLADRAFT_84863"/>
<protein>
    <submittedName>
        <fullName evidence="2">Uncharacterized protein</fullName>
    </submittedName>
</protein>
<reference evidence="3" key="1">
    <citation type="journal article" date="2011" name="Proc. Natl. Acad. Sci. U.S.A.">
        <title>Obligate biotrophy features unraveled by the genomic analysis of rust fungi.</title>
        <authorList>
            <person name="Duplessis S."/>
            <person name="Cuomo C.A."/>
            <person name="Lin Y.-C."/>
            <person name="Aerts A."/>
            <person name="Tisserant E."/>
            <person name="Veneault-Fourrey C."/>
            <person name="Joly D.L."/>
            <person name="Hacquard S."/>
            <person name="Amselem J."/>
            <person name="Cantarel B.L."/>
            <person name="Chiu R."/>
            <person name="Coutinho P.M."/>
            <person name="Feau N."/>
            <person name="Field M."/>
            <person name="Frey P."/>
            <person name="Gelhaye E."/>
            <person name="Goldberg J."/>
            <person name="Grabherr M.G."/>
            <person name="Kodira C.D."/>
            <person name="Kohler A."/>
            <person name="Kuees U."/>
            <person name="Lindquist E.A."/>
            <person name="Lucas S.M."/>
            <person name="Mago R."/>
            <person name="Mauceli E."/>
            <person name="Morin E."/>
            <person name="Murat C."/>
            <person name="Pangilinan J.L."/>
            <person name="Park R."/>
            <person name="Pearson M."/>
            <person name="Quesneville H."/>
            <person name="Rouhier N."/>
            <person name="Sakthikumar S."/>
            <person name="Salamov A.A."/>
            <person name="Schmutz J."/>
            <person name="Selles B."/>
            <person name="Shapiro H."/>
            <person name="Tanguay P."/>
            <person name="Tuskan G.A."/>
            <person name="Henrissat B."/>
            <person name="Van de Peer Y."/>
            <person name="Rouze P."/>
            <person name="Ellis J.G."/>
            <person name="Dodds P.N."/>
            <person name="Schein J.E."/>
            <person name="Zhong S."/>
            <person name="Hamelin R.C."/>
            <person name="Grigoriev I.V."/>
            <person name="Szabo L.J."/>
            <person name="Martin F."/>
        </authorList>
    </citation>
    <scope>NUCLEOTIDE SEQUENCE [LARGE SCALE GENOMIC DNA]</scope>
    <source>
        <strain evidence="3">98AG31 / pathotype 3-4-7</strain>
    </source>
</reference>
<dbReference type="RefSeq" id="XP_007419167.1">
    <property type="nucleotide sequence ID" value="XM_007419105.1"/>
</dbReference>